<name>A0A0P7AT38_9FLAO</name>
<dbReference type="SUPFAM" id="SSF103647">
    <property type="entry name" value="TSP type-3 repeat"/>
    <property type="match status" value="1"/>
</dbReference>
<dbReference type="SUPFAM" id="SSF54534">
    <property type="entry name" value="FKBP-like"/>
    <property type="match status" value="1"/>
</dbReference>
<dbReference type="PROSITE" id="PS51257">
    <property type="entry name" value="PROKAR_LIPOPROTEIN"/>
    <property type="match status" value="1"/>
</dbReference>
<dbReference type="Proteomes" id="UP000050280">
    <property type="component" value="Unassembled WGS sequence"/>
</dbReference>
<organism evidence="2 3">
    <name type="scientific">Croceitalea dokdonensis DOKDO 023</name>
    <dbReference type="NCBI Taxonomy" id="1300341"/>
    <lineage>
        <taxon>Bacteria</taxon>
        <taxon>Pseudomonadati</taxon>
        <taxon>Bacteroidota</taxon>
        <taxon>Flavobacteriia</taxon>
        <taxon>Flavobacteriales</taxon>
        <taxon>Flavobacteriaceae</taxon>
        <taxon>Croceitalea</taxon>
    </lineage>
</organism>
<dbReference type="Gene3D" id="3.10.50.40">
    <property type="match status" value="1"/>
</dbReference>
<comment type="caution">
    <text evidence="2">The sequence shown here is derived from an EMBL/GenBank/DDBJ whole genome shotgun (WGS) entry which is preliminary data.</text>
</comment>
<dbReference type="EMBL" id="LDJX01000004">
    <property type="protein sequence ID" value="KPM31560.1"/>
    <property type="molecule type" value="Genomic_DNA"/>
</dbReference>
<protein>
    <submittedName>
        <fullName evidence="2">Peptidylprolyl isomerase FKBP-type</fullName>
    </submittedName>
</protein>
<dbReference type="STRING" id="1300341.I595_2052"/>
<dbReference type="GO" id="GO:0005509">
    <property type="term" value="F:calcium ion binding"/>
    <property type="evidence" value="ECO:0007669"/>
    <property type="project" value="InterPro"/>
</dbReference>
<dbReference type="InterPro" id="IPR046357">
    <property type="entry name" value="PPIase_dom_sf"/>
</dbReference>
<proteinExistence type="predicted"/>
<reference evidence="2 3" key="1">
    <citation type="submission" date="2015-09" db="EMBL/GenBank/DDBJ databases">
        <title>Genome sequence of the marine flavobacterium Croceitalea dokdonensis DOKDO 023 that contains proton- and sodium-pumping rhodopsins.</title>
        <authorList>
            <person name="Kwon S.-K."/>
            <person name="Lee H.K."/>
            <person name="Kwak M.-J."/>
            <person name="Kim J.F."/>
        </authorList>
    </citation>
    <scope>NUCLEOTIDE SEQUENCE [LARGE SCALE GENOMIC DNA]</scope>
    <source>
        <strain evidence="2 3">DOKDO 023</strain>
    </source>
</reference>
<accession>A0A0P7AT38</accession>
<sequence length="314" mass="34552">MKNVALFWCLALLLISCGDDDESLIPGEVVPPRLLSEVTVEDDAAIREYLETHFYNYEEFLNPSPDFDFRVRIAPIAGENADKIPLIQQVRDTLINVSSSTFGLDVEENDIPHKLYYLVAEQGEGVRPSVADSVYVSYEASRLTGEIFESNLGTAVWLNLQATPGQQGEVRGLQEGITRFRAGAGFQENDNGTFTVQGFGSGVIFMPSGLGYFISSVPGDAYAPLIFNINLFAQTVVDHDRDGIPSIEEDRNNDRNLLNDDTDGDNAADYIDVDDDNDGIFTRDEITDETGTIIIPYPDTDGDGVPDYLDPDNG</sequence>
<evidence type="ECO:0000313" key="2">
    <source>
        <dbReference type="EMBL" id="KPM31560.1"/>
    </source>
</evidence>
<evidence type="ECO:0000313" key="3">
    <source>
        <dbReference type="Proteomes" id="UP000050280"/>
    </source>
</evidence>
<feature type="region of interest" description="Disordered" evidence="1">
    <location>
        <begin position="243"/>
        <end position="271"/>
    </location>
</feature>
<dbReference type="GO" id="GO:0003755">
    <property type="term" value="F:peptidyl-prolyl cis-trans isomerase activity"/>
    <property type="evidence" value="ECO:0007669"/>
    <property type="project" value="InterPro"/>
</dbReference>
<gene>
    <name evidence="2" type="ORF">I595_2052</name>
</gene>
<dbReference type="OrthoDB" id="1424215at2"/>
<dbReference type="AlphaFoldDB" id="A0A0P7AT38"/>
<keyword evidence="2" id="KW-0413">Isomerase</keyword>
<evidence type="ECO:0000256" key="1">
    <source>
        <dbReference type="SAM" id="MobiDB-lite"/>
    </source>
</evidence>
<dbReference type="RefSeq" id="WP_054559167.1">
    <property type="nucleotide sequence ID" value="NZ_LDJX01000004.1"/>
</dbReference>
<dbReference type="InterPro" id="IPR028974">
    <property type="entry name" value="TSP_type-3_rpt"/>
</dbReference>
<keyword evidence="3" id="KW-1185">Reference proteome</keyword>
<feature type="compositionally biased region" description="Basic and acidic residues" evidence="1">
    <location>
        <begin position="243"/>
        <end position="258"/>
    </location>
</feature>
<feature type="compositionally biased region" description="Acidic residues" evidence="1">
    <location>
        <begin position="260"/>
        <end position="271"/>
    </location>
</feature>